<reference evidence="4 5" key="1">
    <citation type="submission" date="2016-07" db="EMBL/GenBank/DDBJ databases">
        <title>Complete genome sequence of Bradyrhizobium icense LMTR 13T, a potential inoculant strain isolated from lima bean (Phaseolus lunatus) in Peru.</title>
        <authorList>
            <person name="Ormeno-Orrillo E."/>
            <person name="Duran D."/>
            <person name="Rogel M.A."/>
            <person name="Rey L."/>
            <person name="Imperial J."/>
            <person name="Ruiz-Argueso T."/>
            <person name="Martinez-Romero E."/>
        </authorList>
    </citation>
    <scope>NUCLEOTIDE SEQUENCE [LARGE SCALE GENOMIC DNA]</scope>
    <source>
        <strain evidence="4 5">LMTR 13</strain>
    </source>
</reference>
<dbReference type="InterPro" id="IPR001867">
    <property type="entry name" value="OmpR/PhoB-type_DNA-bd"/>
</dbReference>
<dbReference type="InterPro" id="IPR027417">
    <property type="entry name" value="P-loop_NTPase"/>
</dbReference>
<dbReference type="STRING" id="1274631.LMTR13_14110"/>
<evidence type="ECO:0000259" key="3">
    <source>
        <dbReference type="PROSITE" id="PS51755"/>
    </source>
</evidence>
<feature type="DNA-binding region" description="OmpR/PhoB-type" evidence="2">
    <location>
        <begin position="1"/>
        <end position="80"/>
    </location>
</feature>
<dbReference type="PROSITE" id="PS51755">
    <property type="entry name" value="OMPR_PHOB"/>
    <property type="match status" value="1"/>
</dbReference>
<dbReference type="PANTHER" id="PTHR47691">
    <property type="entry name" value="REGULATOR-RELATED"/>
    <property type="match status" value="1"/>
</dbReference>
<dbReference type="SUPFAM" id="SSF46894">
    <property type="entry name" value="C-terminal effector domain of the bipartite response regulators"/>
    <property type="match status" value="1"/>
</dbReference>
<keyword evidence="5" id="KW-1185">Reference proteome</keyword>
<dbReference type="InterPro" id="IPR036388">
    <property type="entry name" value="WH-like_DNA-bd_sf"/>
</dbReference>
<dbReference type="Proteomes" id="UP000092839">
    <property type="component" value="Chromosome"/>
</dbReference>
<keyword evidence="1 2" id="KW-0238">DNA-binding</keyword>
<dbReference type="Pfam" id="PF25872">
    <property type="entry name" value="HTH_77"/>
    <property type="match status" value="1"/>
</dbReference>
<dbReference type="AlphaFoldDB" id="A0A1B1UEE9"/>
<dbReference type="GO" id="GO:0006355">
    <property type="term" value="P:regulation of DNA-templated transcription"/>
    <property type="evidence" value="ECO:0007669"/>
    <property type="project" value="InterPro"/>
</dbReference>
<dbReference type="CDD" id="cd00383">
    <property type="entry name" value="trans_reg_C"/>
    <property type="match status" value="1"/>
</dbReference>
<dbReference type="InterPro" id="IPR002182">
    <property type="entry name" value="NB-ARC"/>
</dbReference>
<dbReference type="KEGG" id="bic:LMTR13_14110"/>
<dbReference type="RefSeq" id="WP_065728406.1">
    <property type="nucleotide sequence ID" value="NZ_CP016428.1"/>
</dbReference>
<dbReference type="Gene3D" id="3.40.50.300">
    <property type="entry name" value="P-loop containing nucleotide triphosphate hydrolases"/>
    <property type="match status" value="1"/>
</dbReference>
<dbReference type="PRINTS" id="PR00364">
    <property type="entry name" value="DISEASERSIST"/>
</dbReference>
<evidence type="ECO:0000313" key="5">
    <source>
        <dbReference type="Proteomes" id="UP000092839"/>
    </source>
</evidence>
<organism evidence="4 5">
    <name type="scientific">Bradyrhizobium icense</name>
    <dbReference type="NCBI Taxonomy" id="1274631"/>
    <lineage>
        <taxon>Bacteria</taxon>
        <taxon>Pseudomonadati</taxon>
        <taxon>Pseudomonadota</taxon>
        <taxon>Alphaproteobacteria</taxon>
        <taxon>Hyphomicrobiales</taxon>
        <taxon>Nitrobacteraceae</taxon>
        <taxon>Bradyrhizobium</taxon>
    </lineage>
</organism>
<evidence type="ECO:0000256" key="2">
    <source>
        <dbReference type="PROSITE-ProRule" id="PRU01091"/>
    </source>
</evidence>
<dbReference type="Pfam" id="PF00486">
    <property type="entry name" value="Trans_reg_C"/>
    <property type="match status" value="1"/>
</dbReference>
<evidence type="ECO:0000256" key="1">
    <source>
        <dbReference type="ARBA" id="ARBA00023125"/>
    </source>
</evidence>
<evidence type="ECO:0000313" key="4">
    <source>
        <dbReference type="EMBL" id="ANW01138.1"/>
    </source>
</evidence>
<feature type="domain" description="OmpR/PhoB-type" evidence="3">
    <location>
        <begin position="1"/>
        <end position="80"/>
    </location>
</feature>
<dbReference type="InterPro" id="IPR058852">
    <property type="entry name" value="HTH_77"/>
</dbReference>
<protein>
    <recommendedName>
        <fullName evidence="3">OmpR/PhoB-type domain-containing protein</fullName>
    </recommendedName>
</protein>
<dbReference type="GO" id="GO:0000160">
    <property type="term" value="P:phosphorelay signal transduction system"/>
    <property type="evidence" value="ECO:0007669"/>
    <property type="project" value="InterPro"/>
</dbReference>
<name>A0A1B1UEE9_9BRAD</name>
<gene>
    <name evidence="4" type="ORF">LMTR13_14110</name>
</gene>
<sequence>MLWEGDVLLQVGTRALAILSALTEAPGRLVAKRELLERAWPDGRVDDANLKVQISALRKALRGCEGLIRAESSLGYRFLGEAVPGDPYPDAERRCSLVPQLLTEPIGRDGVVADIVGLLKESRLVTVLGPGGIGKTTVALAIAHRLAHTFADESCFVDLSRIARDDQISEAVARALGSPVGEAPPALEQIQAALQARRLLLVIDSCEHVADAIALLVEQVLGFSNEVWILVTSRESLRVAAEFVWHLEPLEVPPPSLMDNAANAARYSAVQLFLRAAAEVSDGFTLNDEIAPTIVEVCRRLDGIPRAIEMTASMVATRDIGELRRRLDQRLPLLEFDRQGDNLLHDSLFSILRWRCDLLPFNEQAVLRRLALFAGAFTLDAAVAVAADDVTDASVVREAVVALANKSFLIVNHQISPPEYRLFETMRAYVVSPREEGNMPRGGSI</sequence>
<dbReference type="PANTHER" id="PTHR47691:SF3">
    <property type="entry name" value="HTH-TYPE TRANSCRIPTIONAL REGULATOR RV0890C-RELATED"/>
    <property type="match status" value="1"/>
</dbReference>
<dbReference type="SUPFAM" id="SSF52540">
    <property type="entry name" value="P-loop containing nucleoside triphosphate hydrolases"/>
    <property type="match status" value="1"/>
</dbReference>
<dbReference type="Gene3D" id="1.10.10.10">
    <property type="entry name" value="Winged helix-like DNA-binding domain superfamily/Winged helix DNA-binding domain"/>
    <property type="match status" value="1"/>
</dbReference>
<dbReference type="InterPro" id="IPR016032">
    <property type="entry name" value="Sig_transdc_resp-reg_C-effctor"/>
</dbReference>
<accession>A0A1B1UEE9</accession>
<proteinExistence type="predicted"/>
<dbReference type="SMART" id="SM00862">
    <property type="entry name" value="Trans_reg_C"/>
    <property type="match status" value="1"/>
</dbReference>
<dbReference type="GO" id="GO:0003677">
    <property type="term" value="F:DNA binding"/>
    <property type="evidence" value="ECO:0007669"/>
    <property type="project" value="UniProtKB-UniRule"/>
</dbReference>
<dbReference type="GO" id="GO:0043531">
    <property type="term" value="F:ADP binding"/>
    <property type="evidence" value="ECO:0007669"/>
    <property type="project" value="InterPro"/>
</dbReference>
<dbReference type="Pfam" id="PF00931">
    <property type="entry name" value="NB-ARC"/>
    <property type="match status" value="1"/>
</dbReference>
<dbReference type="EMBL" id="CP016428">
    <property type="protein sequence ID" value="ANW01138.1"/>
    <property type="molecule type" value="Genomic_DNA"/>
</dbReference>